<dbReference type="EMBL" id="SDPL01000085">
    <property type="protein sequence ID" value="RXZ48442.1"/>
    <property type="molecule type" value="Genomic_DNA"/>
</dbReference>
<dbReference type="Pfam" id="PF03729">
    <property type="entry name" value="DUF308"/>
    <property type="match status" value="1"/>
</dbReference>
<organism evidence="2 3">
    <name type="scientific">Agromyces binzhouensis</name>
    <dbReference type="NCBI Taxonomy" id="1817495"/>
    <lineage>
        <taxon>Bacteria</taxon>
        <taxon>Bacillati</taxon>
        <taxon>Actinomycetota</taxon>
        <taxon>Actinomycetes</taxon>
        <taxon>Micrococcales</taxon>
        <taxon>Microbacteriaceae</taxon>
        <taxon>Agromyces</taxon>
    </lineage>
</organism>
<dbReference type="AlphaFoldDB" id="A0A4Q2JKP4"/>
<evidence type="ECO:0000313" key="2">
    <source>
        <dbReference type="EMBL" id="RXZ48442.1"/>
    </source>
</evidence>
<dbReference type="InterPro" id="IPR005325">
    <property type="entry name" value="DUF308_memb"/>
</dbReference>
<evidence type="ECO:0000313" key="3">
    <source>
        <dbReference type="Proteomes" id="UP000292881"/>
    </source>
</evidence>
<feature type="transmembrane region" description="Helical" evidence="1">
    <location>
        <begin position="40"/>
        <end position="61"/>
    </location>
</feature>
<evidence type="ECO:0008006" key="4">
    <source>
        <dbReference type="Google" id="ProtNLM"/>
    </source>
</evidence>
<dbReference type="Proteomes" id="UP000292881">
    <property type="component" value="Unassembled WGS sequence"/>
</dbReference>
<feature type="transmembrane region" description="Helical" evidence="1">
    <location>
        <begin position="160"/>
        <end position="181"/>
    </location>
</feature>
<dbReference type="OrthoDB" id="5126240at2"/>
<keyword evidence="1" id="KW-0472">Membrane</keyword>
<gene>
    <name evidence="2" type="ORF">ESO86_06460</name>
</gene>
<proteinExistence type="predicted"/>
<sequence length="201" mass="20160">MADARDAAPERAGAWLLPVTRGALAILPSVVITFSQDHSAALGLTVFGWWAIVAGVVVGALSGRLVADRTARLTFVANGVITAAAGLVALWLAGTPSAGVATFTFTVAVWAAVTGILELFAGIRARGRVAAARDWLAVGGLTAALALAFVLLPLDPVTAVGLFGAYLVVAGVLLVIGGLSLKWAATEPTGSGDAASGSERS</sequence>
<keyword evidence="3" id="KW-1185">Reference proteome</keyword>
<accession>A0A4Q2JKP4</accession>
<keyword evidence="1" id="KW-0812">Transmembrane</keyword>
<protein>
    <recommendedName>
        <fullName evidence="4">DUF308 domain-containing protein</fullName>
    </recommendedName>
</protein>
<evidence type="ECO:0000256" key="1">
    <source>
        <dbReference type="SAM" id="Phobius"/>
    </source>
</evidence>
<feature type="transmembrane region" description="Helical" evidence="1">
    <location>
        <begin position="100"/>
        <end position="123"/>
    </location>
</feature>
<feature type="transmembrane region" description="Helical" evidence="1">
    <location>
        <begin position="73"/>
        <end position="94"/>
    </location>
</feature>
<name>A0A4Q2JKP4_9MICO</name>
<keyword evidence="1" id="KW-1133">Transmembrane helix</keyword>
<reference evidence="2 3" key="1">
    <citation type="submission" date="2019-01" db="EMBL/GenBank/DDBJ databases">
        <authorList>
            <person name="Li J."/>
        </authorList>
    </citation>
    <scope>NUCLEOTIDE SEQUENCE [LARGE SCALE GENOMIC DNA]</scope>
    <source>
        <strain evidence="2 3">CGMCC 4.7180</strain>
    </source>
</reference>
<feature type="transmembrane region" description="Helical" evidence="1">
    <location>
        <begin position="135"/>
        <end position="154"/>
    </location>
</feature>
<feature type="transmembrane region" description="Helical" evidence="1">
    <location>
        <begin position="12"/>
        <end position="34"/>
    </location>
</feature>
<dbReference type="RefSeq" id="WP_129234154.1">
    <property type="nucleotide sequence ID" value="NZ_SDPL01000085.1"/>
</dbReference>
<comment type="caution">
    <text evidence="2">The sequence shown here is derived from an EMBL/GenBank/DDBJ whole genome shotgun (WGS) entry which is preliminary data.</text>
</comment>